<protein>
    <submittedName>
        <fullName evidence="6">Glyoxal oxidase N-terminus-domain-containing protein</fullName>
    </submittedName>
</protein>
<evidence type="ECO:0000256" key="3">
    <source>
        <dbReference type="SAM" id="SignalP"/>
    </source>
</evidence>
<keyword evidence="1 3" id="KW-0732">Signal</keyword>
<dbReference type="AlphaFoldDB" id="A0A1Y1UA51"/>
<dbReference type="InParanoid" id="A0A1Y1UA51"/>
<dbReference type="GeneID" id="33555971"/>
<keyword evidence="2" id="KW-0812">Transmembrane</keyword>
<reference evidence="6 7" key="1">
    <citation type="submission" date="2017-03" db="EMBL/GenBank/DDBJ databases">
        <title>Widespread Adenine N6-methylation of Active Genes in Fungi.</title>
        <authorList>
            <consortium name="DOE Joint Genome Institute"/>
            <person name="Mondo S.J."/>
            <person name="Dannebaum R.O."/>
            <person name="Kuo R.C."/>
            <person name="Louie K.B."/>
            <person name="Bewick A.J."/>
            <person name="Labutti K."/>
            <person name="Haridas S."/>
            <person name="Kuo A."/>
            <person name="Salamov A."/>
            <person name="Ahrendt S.R."/>
            <person name="Lau R."/>
            <person name="Bowen B.P."/>
            <person name="Lipzen A."/>
            <person name="Sullivan W."/>
            <person name="Andreopoulos W.B."/>
            <person name="Clum A."/>
            <person name="Lindquist E."/>
            <person name="Daum C."/>
            <person name="Northen T.R."/>
            <person name="Ramamoorthy G."/>
            <person name="Schmitz R.J."/>
            <person name="Gryganskyi A."/>
            <person name="Culley D."/>
            <person name="Magnuson J."/>
            <person name="James T.Y."/>
            <person name="O'Malley M.A."/>
            <person name="Stajich J.E."/>
            <person name="Spatafora J.W."/>
            <person name="Visel A."/>
            <person name="Grigoriev I.V."/>
        </authorList>
    </citation>
    <scope>NUCLEOTIDE SEQUENCE [LARGE SCALE GENOMIC DNA]</scope>
    <source>
        <strain evidence="6 7">NRRL Y-17943</strain>
    </source>
</reference>
<dbReference type="STRING" id="4999.A0A1Y1UA51"/>
<dbReference type="SUPFAM" id="SSF50965">
    <property type="entry name" value="Galactose oxidase, central domain"/>
    <property type="match status" value="1"/>
</dbReference>
<dbReference type="InterPro" id="IPR015202">
    <property type="entry name" value="GO-like_E_set"/>
</dbReference>
<dbReference type="PANTHER" id="PTHR32208">
    <property type="entry name" value="SECRETED PROTEIN-RELATED"/>
    <property type="match status" value="1"/>
</dbReference>
<dbReference type="RefSeq" id="XP_021869114.1">
    <property type="nucleotide sequence ID" value="XM_022014163.1"/>
</dbReference>
<evidence type="ECO:0000256" key="1">
    <source>
        <dbReference type="ARBA" id="ARBA00022729"/>
    </source>
</evidence>
<accession>A0A1Y1UA51</accession>
<proteinExistence type="predicted"/>
<dbReference type="Gene3D" id="2.130.10.80">
    <property type="entry name" value="Galactose oxidase/kelch, beta-propeller"/>
    <property type="match status" value="1"/>
</dbReference>
<dbReference type="EMBL" id="NBSH01000012">
    <property type="protein sequence ID" value="ORX34898.1"/>
    <property type="molecule type" value="Genomic_DNA"/>
</dbReference>
<keyword evidence="7" id="KW-1185">Reference proteome</keyword>
<feature type="transmembrane region" description="Helical" evidence="2">
    <location>
        <begin position="662"/>
        <end position="683"/>
    </location>
</feature>
<sequence>MPTITTSIMLPLLFLPLLPSSSAHNHSPFPRDSATRHRNLARATHSRRNGGGLDSNPNLGGFTVVGDSGVSAQMMFLGTSQTVYMLDKTENNSMTVTTPAGVIRPAWGSFYDLDTNTATPMSVMSNTFCAGGMSTGNGSWAVFGGNQPVTYEGVAVNDKVNNPSGANPYSDSDGGTAIRMLTPCDSGDCPWEEGGSALTMTSKRWYPTIEALGDGSLIVLGGDQNGGYVSTFAQNNPSYEYWPTNTGKIPMDFLNATVPLNLFPLTFLMPSGKLFMQAYYSTILYDMNAQQEIALPDMPYAARVYPASAAVAMLPLTPENNYTPTILFCGGSSANFTKSSDGGAGFNVTAVPADDTCVRISPDDPNPQYSDDDSLPEGRSMGNFIYMPDGKLWLGNGVNMGTAGYGDEKYSYGQSYGQDPVYDPVIYDPNAAPGQRFSRQGLSPSNQERMYHSTATLLPDGAILVAGSNPNKDVTTTKWGTSYVVEKFYPLWYSEPRPVPTSDWPENLSYGGEAFNVTYQSSGNNSVSNTKVVVIRPGFSTHCMNFGQRYLELSTTFTSDETSGEVTMHVAQMPSNANIFQPGPALIFLVVDGVPSIGQFITVGSGAIETQEVLAASVLPQSSVIIEGQSNSTGASMTAVAGPSASAATGGQSLHASGGATAGLVVPGTLGIALVSGALLALWS</sequence>
<dbReference type="CDD" id="cd02851">
    <property type="entry name" value="E_set_GO_C"/>
    <property type="match status" value="1"/>
</dbReference>
<evidence type="ECO:0000256" key="2">
    <source>
        <dbReference type="SAM" id="Phobius"/>
    </source>
</evidence>
<feature type="domain" description="Galactose oxidase-like Early set" evidence="5">
    <location>
        <begin position="497"/>
        <end position="603"/>
    </location>
</feature>
<feature type="signal peptide" evidence="3">
    <location>
        <begin position="1"/>
        <end position="23"/>
    </location>
</feature>
<feature type="domain" description="Glyoxal oxidase N-terminal" evidence="4">
    <location>
        <begin position="171"/>
        <end position="490"/>
    </location>
</feature>
<dbReference type="SUPFAM" id="SSF81296">
    <property type="entry name" value="E set domains"/>
    <property type="match status" value="1"/>
</dbReference>
<comment type="caution">
    <text evidence="6">The sequence shown here is derived from an EMBL/GenBank/DDBJ whole genome shotgun (WGS) entry which is preliminary data.</text>
</comment>
<dbReference type="InterPro" id="IPR014756">
    <property type="entry name" value="Ig_E-set"/>
</dbReference>
<dbReference type="InterPro" id="IPR009880">
    <property type="entry name" value="Glyoxal_oxidase_N"/>
</dbReference>
<keyword evidence="2" id="KW-1133">Transmembrane helix</keyword>
<evidence type="ECO:0000313" key="6">
    <source>
        <dbReference type="EMBL" id="ORX34898.1"/>
    </source>
</evidence>
<feature type="chain" id="PRO_5012824426" evidence="3">
    <location>
        <begin position="24"/>
        <end position="684"/>
    </location>
</feature>
<dbReference type="Proteomes" id="UP000193218">
    <property type="component" value="Unassembled WGS sequence"/>
</dbReference>
<name>A0A1Y1UA51_9TREE</name>
<evidence type="ECO:0000259" key="4">
    <source>
        <dbReference type="Pfam" id="PF07250"/>
    </source>
</evidence>
<evidence type="ECO:0000259" key="5">
    <source>
        <dbReference type="Pfam" id="PF09118"/>
    </source>
</evidence>
<dbReference type="InterPro" id="IPR037293">
    <property type="entry name" value="Gal_Oxidase_central_sf"/>
</dbReference>
<dbReference type="PANTHER" id="PTHR32208:SF21">
    <property type="entry name" value="LOW QUALITY PROTEIN: ALDEHYDE OXIDASE GLOX-LIKE"/>
    <property type="match status" value="1"/>
</dbReference>
<dbReference type="Pfam" id="PF09118">
    <property type="entry name" value="GO-like_E_set"/>
    <property type="match status" value="1"/>
</dbReference>
<organism evidence="6 7">
    <name type="scientific">Kockovaella imperatae</name>
    <dbReference type="NCBI Taxonomy" id="4999"/>
    <lineage>
        <taxon>Eukaryota</taxon>
        <taxon>Fungi</taxon>
        <taxon>Dikarya</taxon>
        <taxon>Basidiomycota</taxon>
        <taxon>Agaricomycotina</taxon>
        <taxon>Tremellomycetes</taxon>
        <taxon>Tremellales</taxon>
        <taxon>Cuniculitremaceae</taxon>
        <taxon>Kockovaella</taxon>
    </lineage>
</organism>
<gene>
    <name evidence="6" type="ORF">BD324DRAFT_609667</name>
</gene>
<dbReference type="InterPro" id="IPR011043">
    <property type="entry name" value="Gal_Oxase/kelch_b-propeller"/>
</dbReference>
<dbReference type="Gene3D" id="2.60.40.10">
    <property type="entry name" value="Immunoglobulins"/>
    <property type="match status" value="1"/>
</dbReference>
<dbReference type="OrthoDB" id="2019572at2759"/>
<dbReference type="Pfam" id="PF07250">
    <property type="entry name" value="Glyoxal_oxid_N"/>
    <property type="match status" value="1"/>
</dbReference>
<dbReference type="InterPro" id="IPR013783">
    <property type="entry name" value="Ig-like_fold"/>
</dbReference>
<evidence type="ECO:0000313" key="7">
    <source>
        <dbReference type="Proteomes" id="UP000193218"/>
    </source>
</evidence>
<keyword evidence="2" id="KW-0472">Membrane</keyword>